<dbReference type="EMBL" id="KZ288293">
    <property type="protein sequence ID" value="PBC29044.1"/>
    <property type="molecule type" value="Genomic_DNA"/>
</dbReference>
<evidence type="ECO:0000259" key="9">
    <source>
        <dbReference type="Pfam" id="PF20908"/>
    </source>
</evidence>
<keyword evidence="4" id="KW-0378">Hydrolase</keyword>
<evidence type="ECO:0000256" key="3">
    <source>
        <dbReference type="ARBA" id="ARBA00022786"/>
    </source>
</evidence>
<evidence type="ECO:0000256" key="5">
    <source>
        <dbReference type="ARBA" id="ARBA00022807"/>
    </source>
</evidence>
<dbReference type="PANTHER" id="PTHR48153:SF2">
    <property type="entry name" value="UFM1-SPECIFIC PROTEASE 2"/>
    <property type="match status" value="1"/>
</dbReference>
<dbReference type="InterPro" id="IPR038765">
    <property type="entry name" value="Papain-like_cys_pep_sf"/>
</dbReference>
<sequence>MAPQLRILSNVIERLKNIKNGVTGHLYGVMYDNTLTVLTFSVNIMNNIEININHTMLQLHMSAEVYLCGILHVGECEEKFIDAFQDIDITDNPLFLKYTHDNLKIQAYFYIHLKLESINDIKIINESDICQEFIYIRLRGSLPLIAQDDNIMEVLKESRKNIVSGKIGIHFPSKNAFLFNNENIIKDISLREILNISDNYEGTRNIKKDIMKPMGIVNAVNAYILLKMSGDKHSEDNIKYAPVLQYIKRSFNSLECNLFIDTLSLVNINVSSADLYGILVESMCRNIKLVEKCFENQLQKSETPIKLPIPIHFKPQGFGHLITIVYPNGYSDKETIEYRENLHKILGLDMTRPYFRCGNAVKFCNDSKTENKLISPHEAIMVKDDIINSNRKVQIVQGLYMYYHYMQDNFDDNGWGCAYRSLQTIISWFRLQGYTEIPVPSHRVIQKCLVDIGDKPSNFINSKQWIGSTEVGFVLESLLDISVKVLCASTGEEVSSLAPNLLHHFQTQGTPIMIGGGVLAHTILGISYDQITGDVKFLILDPHYVGPEHLPTVINKGWCGWKSKDFWKKDAFYNMCLPQRPLKLIVY</sequence>
<evidence type="ECO:0000256" key="2">
    <source>
        <dbReference type="ARBA" id="ARBA00022670"/>
    </source>
</evidence>
<dbReference type="InterPro" id="IPR058757">
    <property type="entry name" value="UFSP2_MPN_N"/>
</dbReference>
<keyword evidence="12" id="KW-1185">Reference proteome</keyword>
<evidence type="ECO:0000313" key="11">
    <source>
        <dbReference type="EMBL" id="PBC29044.1"/>
    </source>
</evidence>
<dbReference type="InterPro" id="IPR012462">
    <property type="entry name" value="UFSP1/2_DUB_cat"/>
</dbReference>
<dbReference type="Gene3D" id="3.90.70.130">
    <property type="match status" value="1"/>
</dbReference>
<keyword evidence="5" id="KW-0788">Thiol protease</keyword>
<dbReference type="GO" id="GO:0005783">
    <property type="term" value="C:endoplasmic reticulum"/>
    <property type="evidence" value="ECO:0007669"/>
    <property type="project" value="TreeGrafter"/>
</dbReference>
<reference evidence="11 12" key="1">
    <citation type="submission" date="2014-07" db="EMBL/GenBank/DDBJ databases">
        <title>Genomic and transcriptomic analysis on Apis cerana provide comprehensive insights into honey bee biology.</title>
        <authorList>
            <person name="Diao Q."/>
            <person name="Sun L."/>
            <person name="Zheng H."/>
            <person name="Zheng H."/>
            <person name="Xu S."/>
            <person name="Wang S."/>
            <person name="Zeng Z."/>
            <person name="Hu F."/>
            <person name="Su S."/>
            <person name="Wu J."/>
        </authorList>
    </citation>
    <scope>NUCLEOTIDE SEQUENCE [LARGE SCALE GENOMIC DNA]</scope>
    <source>
        <tissue evidence="11">Pupae without intestine</tissue>
    </source>
</reference>
<dbReference type="OrthoDB" id="417506at2759"/>
<dbReference type="Pfam" id="PF07910">
    <property type="entry name" value="Peptidase_C78"/>
    <property type="match status" value="1"/>
</dbReference>
<dbReference type="PANTHER" id="PTHR48153">
    <property type="entry name" value="UFM1-SPECIFIC PROTEASE 2"/>
    <property type="match status" value="1"/>
</dbReference>
<evidence type="ECO:0000259" key="10">
    <source>
        <dbReference type="Pfam" id="PF26560"/>
    </source>
</evidence>
<evidence type="ECO:0000259" key="8">
    <source>
        <dbReference type="Pfam" id="PF07910"/>
    </source>
</evidence>
<feature type="domain" description="UFSP2 second" evidence="9">
    <location>
        <begin position="180"/>
        <end position="367"/>
    </location>
</feature>
<organism evidence="11 12">
    <name type="scientific">Apis cerana cerana</name>
    <name type="common">Oriental honeybee</name>
    <dbReference type="NCBI Taxonomy" id="94128"/>
    <lineage>
        <taxon>Eukaryota</taxon>
        <taxon>Metazoa</taxon>
        <taxon>Ecdysozoa</taxon>
        <taxon>Arthropoda</taxon>
        <taxon>Hexapoda</taxon>
        <taxon>Insecta</taxon>
        <taxon>Pterygota</taxon>
        <taxon>Neoptera</taxon>
        <taxon>Endopterygota</taxon>
        <taxon>Hymenoptera</taxon>
        <taxon>Apocrita</taxon>
        <taxon>Aculeata</taxon>
        <taxon>Apoidea</taxon>
        <taxon>Anthophila</taxon>
        <taxon>Apidae</taxon>
        <taxon>Apis</taxon>
    </lineage>
</organism>
<evidence type="ECO:0000256" key="1">
    <source>
        <dbReference type="ARBA" id="ARBA00008552"/>
    </source>
</evidence>
<feature type="domain" description="UFSP2 N-terminal MPN-like" evidence="10">
    <location>
        <begin position="1"/>
        <end position="126"/>
    </location>
</feature>
<dbReference type="InterPro" id="IPR049387">
    <property type="entry name" value="UFSP2-like_2nd"/>
</dbReference>
<evidence type="ECO:0000256" key="4">
    <source>
        <dbReference type="ARBA" id="ARBA00022801"/>
    </source>
</evidence>
<keyword evidence="3" id="KW-0833">Ubl conjugation pathway</keyword>
<dbReference type="Pfam" id="PF26560">
    <property type="entry name" value="UFSP2_MPN_insect"/>
    <property type="match status" value="1"/>
</dbReference>
<evidence type="ECO:0000256" key="7">
    <source>
        <dbReference type="ARBA" id="ARBA00073264"/>
    </source>
</evidence>
<comment type="similarity">
    <text evidence="1">Belongs to the peptidase C78 family.</text>
</comment>
<comment type="function">
    <text evidence="6">Thiol protease which recognizes and hydrolyzes the peptide bond at the C-terminal Gly of UFM1, a ubiquitin-like modifier protein bound to a number of target proteins. Does not hydrolyze SUMO1 or ISG15 ubiquitin-like proteins.</text>
</comment>
<dbReference type="GO" id="GO:0071567">
    <property type="term" value="F:deUFMylase activity"/>
    <property type="evidence" value="ECO:0007669"/>
    <property type="project" value="TreeGrafter"/>
</dbReference>
<name>A0A2A3EC39_APICC</name>
<proteinExistence type="inferred from homology"/>
<dbReference type="GO" id="GO:0005634">
    <property type="term" value="C:nucleus"/>
    <property type="evidence" value="ECO:0007669"/>
    <property type="project" value="TreeGrafter"/>
</dbReference>
<protein>
    <recommendedName>
        <fullName evidence="7">Probable Ufm1-specific protease 2</fullName>
    </recommendedName>
</protein>
<dbReference type="FunFam" id="3.90.70.130:FF:000001">
    <property type="entry name" value="Probable Ufm1-specific protease 2"/>
    <property type="match status" value="1"/>
</dbReference>
<keyword evidence="2 11" id="KW-0645">Protease</keyword>
<dbReference type="SUPFAM" id="SSF54001">
    <property type="entry name" value="Cysteine proteinases"/>
    <property type="match status" value="1"/>
</dbReference>
<dbReference type="AlphaFoldDB" id="A0A2A3EC39"/>
<dbReference type="Proteomes" id="UP000242457">
    <property type="component" value="Unassembled WGS sequence"/>
</dbReference>
<evidence type="ECO:0000256" key="6">
    <source>
        <dbReference type="ARBA" id="ARBA00057559"/>
    </source>
</evidence>
<evidence type="ECO:0000313" key="12">
    <source>
        <dbReference type="Proteomes" id="UP000242457"/>
    </source>
</evidence>
<accession>A0A2A3EC39</accession>
<dbReference type="Pfam" id="PF20908">
    <property type="entry name" value="UfSP2_N"/>
    <property type="match status" value="1"/>
</dbReference>
<dbReference type="GO" id="GO:0006508">
    <property type="term" value="P:proteolysis"/>
    <property type="evidence" value="ECO:0007669"/>
    <property type="project" value="UniProtKB-KW"/>
</dbReference>
<gene>
    <name evidence="11" type="ORF">APICC_06692</name>
</gene>
<feature type="domain" description="UFSP1/2/DUB catalytic" evidence="8">
    <location>
        <begin position="392"/>
        <end position="576"/>
    </location>
</feature>
<dbReference type="STRING" id="94128.A0A2A3EC39"/>